<evidence type="ECO:0000313" key="4">
    <source>
        <dbReference type="Proteomes" id="UP000023152"/>
    </source>
</evidence>
<dbReference type="PANTHER" id="PTHR14336:SF8">
    <property type="entry name" value="PROTEIN OPY1"/>
    <property type="match status" value="1"/>
</dbReference>
<proteinExistence type="predicted"/>
<sequence length="476" mass="55239">MLAEGGTNTEEPLSGNDESMLMDTYMAPHGSNSNGHDTAADSNDNNDNNDNDNDNDVDIKTSGDNGDDKTKELLAAQIDKEYAFAIATSKRTYVLCAKDTLDLFNWRNAIEKATFGGRLFQGWLIKRGAMRKSWKKRWFVIFDTHEMRYFDNQQNMQPIGSINLLQVLLMCPGDDDQYSLLLPYTIQLLTPDRNWVVAAETEQKRNEWLSQLKESIDGAKQLVTSQEGYLWKQSSKKTKSWKKHYFAMSKGWLFYFDSKFHCDKFKTIVFFNESFFQQAVQMYVKGTISLHQTVVQRVYFKSFDSLPLPSNPSNDVQPHFFQITTNFRKHCFACEAEPEFHDWFKAFHKTHEDGLIAEIHSELELKTQLDEEEKKEEEKSDRSQLPTIIEDEKYDDEDTQFEPDRDPIQHQIDAQMQDNTKYNIHKGHSQKQASLFNLLDPNGTGKWRDLEDPSLIRAQPDLVKNINTNSHSILQM</sequence>
<evidence type="ECO:0000313" key="3">
    <source>
        <dbReference type="EMBL" id="ETO29060.1"/>
    </source>
</evidence>
<evidence type="ECO:0000259" key="2">
    <source>
        <dbReference type="PROSITE" id="PS50003"/>
    </source>
</evidence>
<dbReference type="FunFam" id="2.30.29.30:FF:000286">
    <property type="entry name" value="PH-protein kinase domain containing protein"/>
    <property type="match status" value="1"/>
</dbReference>
<dbReference type="Pfam" id="PF00169">
    <property type="entry name" value="PH"/>
    <property type="match status" value="2"/>
</dbReference>
<dbReference type="PROSITE" id="PS50003">
    <property type="entry name" value="PH_DOMAIN"/>
    <property type="match status" value="2"/>
</dbReference>
<dbReference type="InterPro" id="IPR001849">
    <property type="entry name" value="PH_domain"/>
</dbReference>
<evidence type="ECO:0000256" key="1">
    <source>
        <dbReference type="SAM" id="MobiDB-lite"/>
    </source>
</evidence>
<feature type="compositionally biased region" description="Acidic residues" evidence="1">
    <location>
        <begin position="47"/>
        <end position="56"/>
    </location>
</feature>
<feature type="compositionally biased region" description="Basic and acidic residues" evidence="1">
    <location>
        <begin position="57"/>
        <end position="68"/>
    </location>
</feature>
<comment type="caution">
    <text evidence="3">The sequence shown here is derived from an EMBL/GenBank/DDBJ whole genome shotgun (WGS) entry which is preliminary data.</text>
</comment>
<dbReference type="OrthoDB" id="10261837at2759"/>
<dbReference type="SMART" id="SM00233">
    <property type="entry name" value="PH"/>
    <property type="match status" value="2"/>
</dbReference>
<keyword evidence="4" id="KW-1185">Reference proteome</keyword>
<dbReference type="Proteomes" id="UP000023152">
    <property type="component" value="Unassembled WGS sequence"/>
</dbReference>
<dbReference type="EMBL" id="ASPP01006284">
    <property type="protein sequence ID" value="ETO29060.1"/>
    <property type="molecule type" value="Genomic_DNA"/>
</dbReference>
<dbReference type="InterPro" id="IPR051707">
    <property type="entry name" value="PI-Interact_SigTrans_Reg"/>
</dbReference>
<feature type="compositionally biased region" description="Acidic residues" evidence="1">
    <location>
        <begin position="392"/>
        <end position="401"/>
    </location>
</feature>
<feature type="region of interest" description="Disordered" evidence="1">
    <location>
        <begin position="1"/>
        <end position="68"/>
    </location>
</feature>
<feature type="domain" description="PH" evidence="2">
    <location>
        <begin position="223"/>
        <end position="352"/>
    </location>
</feature>
<name>X6NS02_RETFI</name>
<dbReference type="Gene3D" id="2.30.29.30">
    <property type="entry name" value="Pleckstrin-homology domain (PH domain)/Phosphotyrosine-binding domain (PTB)"/>
    <property type="match status" value="3"/>
</dbReference>
<dbReference type="AlphaFoldDB" id="X6NS02"/>
<dbReference type="InterPro" id="IPR011993">
    <property type="entry name" value="PH-like_dom_sf"/>
</dbReference>
<feature type="region of interest" description="Disordered" evidence="1">
    <location>
        <begin position="368"/>
        <end position="404"/>
    </location>
</feature>
<dbReference type="SUPFAM" id="SSF50729">
    <property type="entry name" value="PH domain-like"/>
    <property type="match status" value="3"/>
</dbReference>
<feature type="domain" description="PH" evidence="2">
    <location>
        <begin position="117"/>
        <end position="217"/>
    </location>
</feature>
<protein>
    <submittedName>
        <fullName evidence="3">ArfGTPase-activating protein</fullName>
    </submittedName>
</protein>
<feature type="compositionally biased region" description="Polar residues" evidence="1">
    <location>
        <begin position="1"/>
        <end position="11"/>
    </location>
</feature>
<organism evidence="3 4">
    <name type="scientific">Reticulomyxa filosa</name>
    <dbReference type="NCBI Taxonomy" id="46433"/>
    <lineage>
        <taxon>Eukaryota</taxon>
        <taxon>Sar</taxon>
        <taxon>Rhizaria</taxon>
        <taxon>Retaria</taxon>
        <taxon>Foraminifera</taxon>
        <taxon>Monothalamids</taxon>
        <taxon>Reticulomyxidae</taxon>
        <taxon>Reticulomyxa</taxon>
    </lineage>
</organism>
<accession>X6NS02</accession>
<dbReference type="PANTHER" id="PTHR14336">
    <property type="entry name" value="TANDEM PH DOMAIN CONTAINING PROTEIN"/>
    <property type="match status" value="1"/>
</dbReference>
<reference evidence="3 4" key="1">
    <citation type="journal article" date="2013" name="Curr. Biol.">
        <title>The Genome of the Foraminiferan Reticulomyxa filosa.</title>
        <authorList>
            <person name="Glockner G."/>
            <person name="Hulsmann N."/>
            <person name="Schleicher M."/>
            <person name="Noegel A.A."/>
            <person name="Eichinger L."/>
            <person name="Gallinger C."/>
            <person name="Pawlowski J."/>
            <person name="Sierra R."/>
            <person name="Euteneuer U."/>
            <person name="Pillet L."/>
            <person name="Moustafa A."/>
            <person name="Platzer M."/>
            <person name="Groth M."/>
            <person name="Szafranski K."/>
            <person name="Schliwa M."/>
        </authorList>
    </citation>
    <scope>NUCLEOTIDE SEQUENCE [LARGE SCALE GENOMIC DNA]</scope>
</reference>
<gene>
    <name evidence="3" type="ORF">RFI_08068</name>
</gene>